<evidence type="ECO:0000256" key="1">
    <source>
        <dbReference type="SAM" id="MobiDB-lite"/>
    </source>
</evidence>
<dbReference type="Proteomes" id="UP000192511">
    <property type="component" value="Unassembled WGS sequence"/>
</dbReference>
<dbReference type="AlphaFoldDB" id="A0AAX0WW14"/>
<organism evidence="2 3">
    <name type="scientific">Legionella anisa</name>
    <dbReference type="NCBI Taxonomy" id="28082"/>
    <lineage>
        <taxon>Bacteria</taxon>
        <taxon>Pseudomonadati</taxon>
        <taxon>Pseudomonadota</taxon>
        <taxon>Gammaproteobacteria</taxon>
        <taxon>Legionellales</taxon>
        <taxon>Legionellaceae</taxon>
        <taxon>Legionella</taxon>
    </lineage>
</organism>
<dbReference type="RefSeq" id="WP_019233880.1">
    <property type="nucleotide sequence ID" value="NZ_CAAAHR010000083.1"/>
</dbReference>
<accession>A0AAX0WW14</accession>
<evidence type="ECO:0000313" key="2">
    <source>
        <dbReference type="EMBL" id="PNL62497.1"/>
    </source>
</evidence>
<dbReference type="GeneID" id="98065107"/>
<reference evidence="2" key="1">
    <citation type="submission" date="2017-12" db="EMBL/GenBank/DDBJ databases">
        <title>FDA dAtabase for Regulatory Grade micrObial Sequences (FDA-ARGOS): Supporting development and validation of Infectious Disease Dx tests.</title>
        <authorList>
            <person name="Kerrigan L."/>
            <person name="Tallon L.J."/>
            <person name="Sadzewicz L."/>
            <person name="Sengamalay N."/>
            <person name="Ott S."/>
            <person name="Godinez A."/>
            <person name="Nagaraj S."/>
            <person name="Vavikolanu K."/>
            <person name="Vyas G."/>
            <person name="Nadendla S."/>
            <person name="Aluvathingal J."/>
            <person name="Sichtig H."/>
        </authorList>
    </citation>
    <scope>NUCLEOTIDE SEQUENCE [LARGE SCALE GENOMIC DNA]</scope>
    <source>
        <strain evidence="2">FDAARGOS_200</strain>
    </source>
</reference>
<protein>
    <submittedName>
        <fullName evidence="2">Uncharacterized protein</fullName>
    </submittedName>
</protein>
<feature type="compositionally biased region" description="Basic and acidic residues" evidence="1">
    <location>
        <begin position="113"/>
        <end position="125"/>
    </location>
</feature>
<evidence type="ECO:0000313" key="3">
    <source>
        <dbReference type="Proteomes" id="UP000192511"/>
    </source>
</evidence>
<gene>
    <name evidence="2" type="ORF">A6J39_015485</name>
</gene>
<proteinExistence type="predicted"/>
<name>A0AAX0WW14_9GAMM</name>
<feature type="region of interest" description="Disordered" evidence="1">
    <location>
        <begin position="91"/>
        <end position="126"/>
    </location>
</feature>
<feature type="region of interest" description="Disordered" evidence="1">
    <location>
        <begin position="1"/>
        <end position="22"/>
    </location>
</feature>
<dbReference type="EMBL" id="NBTX02000004">
    <property type="protein sequence ID" value="PNL62497.1"/>
    <property type="molecule type" value="Genomic_DNA"/>
</dbReference>
<sequence>MGRKDKQNTSSKEGNNFGIPTGLVAQRRAELIAAKERDRLSATSLDTTHLNATPLYTIPPDAHAVSHNPIPLNTTPINALPPSKASLTHLTKSRPKIEHRNPSQRKSNSLTHDFFKNNEPKHSEATDLSLNGDWLNVLKKTICRAWIAYKEYYELGINNRQPNGWFSWWRHSDDGQKKAETIKNKADASDNPEMIMQQMEQFFEDSYTRYENHSFASYLFEEFDRLLQGDKYKALEGTTHSKEYWHIIAEQLRLLMTKEECRHSSSTPRQ</sequence>
<comment type="caution">
    <text evidence="2">The sequence shown here is derived from an EMBL/GenBank/DDBJ whole genome shotgun (WGS) entry which is preliminary data.</text>
</comment>
<keyword evidence="3" id="KW-1185">Reference proteome</keyword>